<protein>
    <submittedName>
        <fullName evidence="2">Uncharacterized protein</fullName>
    </submittedName>
</protein>
<reference evidence="2" key="1">
    <citation type="submission" date="2013-07" db="EMBL/GenBank/DDBJ databases">
        <title>The genome of Eucalyptus grandis.</title>
        <authorList>
            <person name="Schmutz J."/>
            <person name="Hayes R."/>
            <person name="Myburg A."/>
            <person name="Tuskan G."/>
            <person name="Grattapaglia D."/>
            <person name="Rokhsar D.S."/>
        </authorList>
    </citation>
    <scope>NUCLEOTIDE SEQUENCE</scope>
    <source>
        <tissue evidence="2">Leaf extractions</tissue>
    </source>
</reference>
<gene>
    <name evidence="2" type="ORF">EUGRSUZ_B03668</name>
</gene>
<evidence type="ECO:0000313" key="2">
    <source>
        <dbReference type="EMBL" id="KCW87141.1"/>
    </source>
</evidence>
<sequence length="79" mass="9081">MEILKRIETRRHSKWAWPKAQLGKRDTGTVQHDTARHSKPGPLIGWGRSKHDLGRPIRYRRRACLYSSAQKTCLSLGSS</sequence>
<proteinExistence type="predicted"/>
<name>A0A059D9P3_EUCGR</name>
<evidence type="ECO:0000256" key="1">
    <source>
        <dbReference type="SAM" id="MobiDB-lite"/>
    </source>
</evidence>
<dbReference type="EMBL" id="KK198754">
    <property type="protein sequence ID" value="KCW87141.1"/>
    <property type="molecule type" value="Genomic_DNA"/>
</dbReference>
<accession>A0A059D9P3</accession>
<dbReference type="InParanoid" id="A0A059D9P3"/>
<feature type="region of interest" description="Disordered" evidence="1">
    <location>
        <begin position="19"/>
        <end position="49"/>
    </location>
</feature>
<dbReference type="Gramene" id="KCW87141">
    <property type="protein sequence ID" value="KCW87141"/>
    <property type="gene ID" value="EUGRSUZ_B03668"/>
</dbReference>
<organism evidence="2">
    <name type="scientific">Eucalyptus grandis</name>
    <name type="common">Flooded gum</name>
    <dbReference type="NCBI Taxonomy" id="71139"/>
    <lineage>
        <taxon>Eukaryota</taxon>
        <taxon>Viridiplantae</taxon>
        <taxon>Streptophyta</taxon>
        <taxon>Embryophyta</taxon>
        <taxon>Tracheophyta</taxon>
        <taxon>Spermatophyta</taxon>
        <taxon>Magnoliopsida</taxon>
        <taxon>eudicotyledons</taxon>
        <taxon>Gunneridae</taxon>
        <taxon>Pentapetalae</taxon>
        <taxon>rosids</taxon>
        <taxon>malvids</taxon>
        <taxon>Myrtales</taxon>
        <taxon>Myrtaceae</taxon>
        <taxon>Myrtoideae</taxon>
        <taxon>Eucalypteae</taxon>
        <taxon>Eucalyptus</taxon>
    </lineage>
</organism>
<dbReference type="AlphaFoldDB" id="A0A059D9P3"/>